<organism evidence="1 2">
    <name type="scientific">Schistosoma mattheei</name>
    <dbReference type="NCBI Taxonomy" id="31246"/>
    <lineage>
        <taxon>Eukaryota</taxon>
        <taxon>Metazoa</taxon>
        <taxon>Spiralia</taxon>
        <taxon>Lophotrochozoa</taxon>
        <taxon>Platyhelminthes</taxon>
        <taxon>Trematoda</taxon>
        <taxon>Digenea</taxon>
        <taxon>Strigeidida</taxon>
        <taxon>Schistosomatoidea</taxon>
        <taxon>Schistosomatidae</taxon>
        <taxon>Schistosoma</taxon>
    </lineage>
</organism>
<accession>A0A3P7YXE9</accession>
<dbReference type="EMBL" id="UZAL01001369">
    <property type="protein sequence ID" value="VDO76944.1"/>
    <property type="molecule type" value="Genomic_DNA"/>
</dbReference>
<name>A0A3P7YXE9_9TREM</name>
<protein>
    <submittedName>
        <fullName evidence="1">Uncharacterized protein</fullName>
    </submittedName>
</protein>
<evidence type="ECO:0000313" key="2">
    <source>
        <dbReference type="Proteomes" id="UP000269396"/>
    </source>
</evidence>
<dbReference type="Proteomes" id="UP000269396">
    <property type="component" value="Unassembled WGS sequence"/>
</dbReference>
<dbReference type="AlphaFoldDB" id="A0A3P7YXE9"/>
<sequence length="54" mass="6461">MLIQITGLVISCFDESNTFFPQLLEDPFEREHEREIKNMFLLTIYKKINIKIIS</sequence>
<reference evidence="1 2" key="1">
    <citation type="submission" date="2018-11" db="EMBL/GenBank/DDBJ databases">
        <authorList>
            <consortium name="Pathogen Informatics"/>
        </authorList>
    </citation>
    <scope>NUCLEOTIDE SEQUENCE [LARGE SCALE GENOMIC DNA]</scope>
    <source>
        <strain>Denwood</strain>
        <strain evidence="2">Zambia</strain>
    </source>
</reference>
<proteinExistence type="predicted"/>
<keyword evidence="2" id="KW-1185">Reference proteome</keyword>
<gene>
    <name evidence="1" type="ORF">SMTD_LOCUS1284</name>
</gene>
<evidence type="ECO:0000313" key="1">
    <source>
        <dbReference type="EMBL" id="VDO76944.1"/>
    </source>
</evidence>